<feature type="non-terminal residue" evidence="1">
    <location>
        <position position="173"/>
    </location>
</feature>
<proteinExistence type="predicted"/>
<accession>A0A099ZLI8</accession>
<sequence>IATLDFKKANFDLFREFLGGIPWTRVLEGKEVQESWLTFKHHFLQAQDWWIPITKKSNKGHRRPAWMGKELLGKLNEKKSMYAMRKKGQVTWEERRNAAREYRDATRKARAHLELELAKDVRGNRNGFYKYISSKRKTRENVGSLLNGEGALVTEDAEKAEFLTAFFASVFTG</sequence>
<organism evidence="1 2">
    <name type="scientific">Tinamus guttatus</name>
    <name type="common">White-throated tinamou</name>
    <dbReference type="NCBI Taxonomy" id="94827"/>
    <lineage>
        <taxon>Eukaryota</taxon>
        <taxon>Metazoa</taxon>
        <taxon>Chordata</taxon>
        <taxon>Craniata</taxon>
        <taxon>Vertebrata</taxon>
        <taxon>Euteleostomi</taxon>
        <taxon>Archelosauria</taxon>
        <taxon>Archosauria</taxon>
        <taxon>Dinosauria</taxon>
        <taxon>Saurischia</taxon>
        <taxon>Theropoda</taxon>
        <taxon>Coelurosauria</taxon>
        <taxon>Aves</taxon>
        <taxon>Palaeognathae</taxon>
        <taxon>Tinamiformes</taxon>
        <taxon>Tinamidae</taxon>
        <taxon>Tinamus</taxon>
    </lineage>
</organism>
<name>A0A099ZLI8_TINGU</name>
<dbReference type="GO" id="GO:0031012">
    <property type="term" value="C:extracellular matrix"/>
    <property type="evidence" value="ECO:0007669"/>
    <property type="project" value="TreeGrafter"/>
</dbReference>
<dbReference type="PANTHER" id="PTHR33395:SF22">
    <property type="entry name" value="REVERSE TRANSCRIPTASE DOMAIN-CONTAINING PROTEIN"/>
    <property type="match status" value="1"/>
</dbReference>
<dbReference type="GO" id="GO:0007508">
    <property type="term" value="P:larval heart development"/>
    <property type="evidence" value="ECO:0007669"/>
    <property type="project" value="TreeGrafter"/>
</dbReference>
<feature type="non-terminal residue" evidence="1">
    <location>
        <position position="1"/>
    </location>
</feature>
<evidence type="ECO:0000313" key="2">
    <source>
        <dbReference type="Proteomes" id="UP000053641"/>
    </source>
</evidence>
<dbReference type="PANTHER" id="PTHR33395">
    <property type="entry name" value="TRANSCRIPTASE, PUTATIVE-RELATED-RELATED"/>
    <property type="match status" value="1"/>
</dbReference>
<reference evidence="1 2" key="1">
    <citation type="submission" date="2014-06" db="EMBL/GenBank/DDBJ databases">
        <title>Genome evolution of avian class.</title>
        <authorList>
            <person name="Zhang G."/>
            <person name="Li C."/>
        </authorList>
    </citation>
    <scope>NUCLEOTIDE SEQUENCE [LARGE SCALE GENOMIC DNA]</scope>
    <source>
        <strain evidence="1">BGI_N309</strain>
    </source>
</reference>
<dbReference type="AlphaFoldDB" id="A0A099ZLI8"/>
<dbReference type="GO" id="GO:0061343">
    <property type="term" value="P:cell adhesion involved in heart morphogenesis"/>
    <property type="evidence" value="ECO:0007669"/>
    <property type="project" value="TreeGrafter"/>
</dbReference>
<protein>
    <submittedName>
        <fullName evidence="1">Uncharacterized protein</fullName>
    </submittedName>
</protein>
<keyword evidence="2" id="KW-1185">Reference proteome</keyword>
<gene>
    <name evidence="1" type="ORF">N309_03795</name>
</gene>
<dbReference type="Proteomes" id="UP000053641">
    <property type="component" value="Unassembled WGS sequence"/>
</dbReference>
<dbReference type="EMBL" id="KL895565">
    <property type="protein sequence ID" value="KGL82736.1"/>
    <property type="molecule type" value="Genomic_DNA"/>
</dbReference>
<evidence type="ECO:0000313" key="1">
    <source>
        <dbReference type="EMBL" id="KGL82736.1"/>
    </source>
</evidence>